<comment type="caution">
    <text evidence="1">The sequence shown here is derived from an EMBL/GenBank/DDBJ whole genome shotgun (WGS) entry which is preliminary data.</text>
</comment>
<accession>A0A7Y2KTB7</accession>
<sequence>MSAPMFAAVQGAVAPLLGFQALLQRCRTAADRKRLVMAAWECGALDRQETDLLVTANQLETA</sequence>
<evidence type="ECO:0000313" key="2">
    <source>
        <dbReference type="Proteomes" id="UP000550136"/>
    </source>
</evidence>
<protein>
    <submittedName>
        <fullName evidence="1">Uncharacterized protein</fullName>
    </submittedName>
</protein>
<dbReference type="AlphaFoldDB" id="A0A7Y2KTB7"/>
<organism evidence="1 2">
    <name type="scientific">Sphingomonas paucimobilis</name>
    <name type="common">Pseudomonas paucimobilis</name>
    <dbReference type="NCBI Taxonomy" id="13689"/>
    <lineage>
        <taxon>Bacteria</taxon>
        <taxon>Pseudomonadati</taxon>
        <taxon>Pseudomonadota</taxon>
        <taxon>Alphaproteobacteria</taxon>
        <taxon>Sphingomonadales</taxon>
        <taxon>Sphingomonadaceae</taxon>
        <taxon>Sphingomonas</taxon>
    </lineage>
</organism>
<dbReference type="RefSeq" id="WP_170171012.1">
    <property type="nucleotide sequence ID" value="NZ_JABEOU010000064.1"/>
</dbReference>
<dbReference type="Proteomes" id="UP000550136">
    <property type="component" value="Unassembled WGS sequence"/>
</dbReference>
<evidence type="ECO:0000313" key="1">
    <source>
        <dbReference type="EMBL" id="NNG59777.1"/>
    </source>
</evidence>
<dbReference type="EMBL" id="JABEOU010000064">
    <property type="protein sequence ID" value="NNG59777.1"/>
    <property type="molecule type" value="Genomic_DNA"/>
</dbReference>
<reference evidence="1 2" key="1">
    <citation type="submission" date="2020-05" db="EMBL/GenBank/DDBJ databases">
        <title>Draft Genome Sequences of Sphingomonas sp. Isolated from the International Space Station.</title>
        <authorList>
            <person name="Bijlani S."/>
            <person name="Singh N.K."/>
            <person name="Mason C.E."/>
            <person name="Wang C.C."/>
            <person name="Venkateswaran K."/>
        </authorList>
    </citation>
    <scope>NUCLEOTIDE SEQUENCE [LARGE SCALE GENOMIC DNA]</scope>
    <source>
        <strain evidence="1 2">FKI-L5-BR-P1</strain>
    </source>
</reference>
<gene>
    <name evidence="1" type="ORF">HKX06_20765</name>
</gene>
<proteinExistence type="predicted"/>
<name>A0A7Y2KTB7_SPHPI</name>